<feature type="signal peptide" evidence="4">
    <location>
        <begin position="1"/>
        <end position="19"/>
    </location>
</feature>
<dbReference type="InterPro" id="IPR019316">
    <property type="entry name" value="G8_domain"/>
</dbReference>
<evidence type="ECO:0000256" key="1">
    <source>
        <dbReference type="ARBA" id="ARBA00023180"/>
    </source>
</evidence>
<dbReference type="InterPro" id="IPR052334">
    <property type="entry name" value="G8_domain-comF-like"/>
</dbReference>
<keyword evidence="7" id="KW-1185">Reference proteome</keyword>
<feature type="domain" description="G8" evidence="5">
    <location>
        <begin position="162"/>
        <end position="279"/>
    </location>
</feature>
<sequence length="1148" mass="125668">MRACLLLSLACFLHTSISSAELSPETTAKADKARAASLPQGIVPGGQLMSVNDTCWAVQSVWPERKCVKKSNVCAVSGPSQAGACMFCARGYGVYRTEQDCLNAPFEGELQADVSSSVSIDPSTYSQPAVADSQCWPSPQPTTSQDPCPHLWPDVRLWEDAATWPDGRVPPAGSAVTLPQNSSVLISGCSVFTTFAIFLSCCLQLIFADAPLHLRVGRIQVNGRMRIGSPSCHAQQPITITFEMMQGLDKSDLGIQVSSTGQLNMHGREFNPTWTRLASTAVSGNRTIKLQEPVNWEAGQLVALATSIWRDEFENQNEVMTVESVDAGQQSITFTAGIQFHHYGGAEYQSEVALLSRSILLQGPPSAQNSKIGAHVLIHGQGRIEGVMAYRMGQRNVMGAHPFHFHMLGLIDSGSSYVAGSSVFNSFYRGVVLHGTSGVQIVSNVAFHVDGNCFYLEDGVEENNWLEHNFAGFIHPIGVPAGGYDQTGTVHVQALCHLYRYICANLAFASLSTPAAVLALGLVSNHENYTEAFRPCRIFGMFNNFGRDWIHFAVEKNKPNSHCLATQHAWIFVPMQRPLKRFEGNTAHSSGYFFLMAGGVYFGGKIWHNADDGGKLYYSSGRHASDPRTESGTQQSTHYLLNNKVWLAQWGVSHWGQRVMVDGWEAYDCVRGANIFGSAHLTNALIDGRSDNAWAQYPGSLADIAPIAGFQWYDNSVVHSDEFLPSHISTSIDIKYEFLDMKALVNNPKRPTGASRYFNWVDWDGSASLRMRPSIFGSYPEWWRVGEECSTIEPEWNVRVCDWAPWETPGRMDFSVPGYTIRVNSGSAASPTPENVAGYAAQFGLRGAQNRSVPFTRNEGTVGVTGVNGWYIHFRHGVTPLLEVYPNQIPPGTSIVFATRYPRGTTFAIHRYFRWKGQYSSALRQASSLEEVLENPSGELFWFSSKHLYIKMTDPDAKAAIPPLELDGAVVWGTRYFELKYVIEATNLPQCPLVQGGRWCAVEHCPALGTFFPVLQEDASTDIPDALPASYLSWLEPYCADVPPPGNYTCAGIKEQGSCDAAFVASPTEPHAQALGSYCGVTCGRCTEGEAFCVDRAVPGGLSGGKSCPELKAQGDCSQSWMFTGDFCALTCQRCGSPSCVDEPPDNQ</sequence>
<comment type="similarity">
    <text evidence="2">Belongs to the comF family.</text>
</comment>
<dbReference type="Pfam" id="PF10162">
    <property type="entry name" value="G8"/>
    <property type="match status" value="1"/>
</dbReference>
<feature type="chain" id="PRO_5046224543" description="G8 domain-containing protein" evidence="4">
    <location>
        <begin position="20"/>
        <end position="1148"/>
    </location>
</feature>
<evidence type="ECO:0000256" key="2">
    <source>
        <dbReference type="ARBA" id="ARBA00038413"/>
    </source>
</evidence>
<dbReference type="SMART" id="SM01225">
    <property type="entry name" value="G8"/>
    <property type="match status" value="1"/>
</dbReference>
<protein>
    <recommendedName>
        <fullName evidence="5">G8 domain-containing protein</fullName>
    </recommendedName>
</protein>
<dbReference type="PROSITE" id="PS51484">
    <property type="entry name" value="G8"/>
    <property type="match status" value="1"/>
</dbReference>
<proteinExistence type="inferred from homology"/>
<evidence type="ECO:0000259" key="5">
    <source>
        <dbReference type="PROSITE" id="PS51484"/>
    </source>
</evidence>
<evidence type="ECO:0000313" key="7">
    <source>
        <dbReference type="Proteomes" id="UP000815325"/>
    </source>
</evidence>
<dbReference type="EMBL" id="MU069507">
    <property type="protein sequence ID" value="KAF5840653.1"/>
    <property type="molecule type" value="Genomic_DNA"/>
</dbReference>
<feature type="region of interest" description="Disordered" evidence="3">
    <location>
        <begin position="123"/>
        <end position="142"/>
    </location>
</feature>
<dbReference type="PANTHER" id="PTHR47687">
    <property type="entry name" value="G8 DOMAIN-CONTAINING PROTEIN DDB_G0288475-RELATED"/>
    <property type="match status" value="1"/>
</dbReference>
<keyword evidence="4" id="KW-0732">Signal</keyword>
<keyword evidence="1" id="KW-0325">Glycoprotein</keyword>
<reference evidence="6" key="1">
    <citation type="submission" date="2017-08" db="EMBL/GenBank/DDBJ databases">
        <authorList>
            <person name="Polle J.E."/>
            <person name="Barry K."/>
            <person name="Cushman J."/>
            <person name="Schmutz J."/>
            <person name="Tran D."/>
            <person name="Hathwaick L.T."/>
            <person name="Yim W.C."/>
            <person name="Jenkins J."/>
            <person name="Mckie-Krisberg Z.M."/>
            <person name="Prochnik S."/>
            <person name="Lindquist E."/>
            <person name="Dockter R.B."/>
            <person name="Adam C."/>
            <person name="Molina H."/>
            <person name="Bunkerborg J."/>
            <person name="Jin E."/>
            <person name="Buchheim M."/>
            <person name="Magnuson J."/>
        </authorList>
    </citation>
    <scope>NUCLEOTIDE SEQUENCE</scope>
    <source>
        <strain evidence="6">CCAP 19/18</strain>
    </source>
</reference>
<dbReference type="PANTHER" id="PTHR47687:SF4">
    <property type="entry name" value="G8 DOMAIN-CONTAINING PROTEIN DDB_G0286311-RELATED"/>
    <property type="match status" value="1"/>
</dbReference>
<dbReference type="Proteomes" id="UP000815325">
    <property type="component" value="Unassembled WGS sequence"/>
</dbReference>
<organism evidence="6 7">
    <name type="scientific">Dunaliella salina</name>
    <name type="common">Green alga</name>
    <name type="synonym">Protococcus salinus</name>
    <dbReference type="NCBI Taxonomy" id="3046"/>
    <lineage>
        <taxon>Eukaryota</taxon>
        <taxon>Viridiplantae</taxon>
        <taxon>Chlorophyta</taxon>
        <taxon>core chlorophytes</taxon>
        <taxon>Chlorophyceae</taxon>
        <taxon>CS clade</taxon>
        <taxon>Chlamydomonadales</taxon>
        <taxon>Dunaliellaceae</taxon>
        <taxon>Dunaliella</taxon>
    </lineage>
</organism>
<dbReference type="InterPro" id="IPR055401">
    <property type="entry name" value="CEMIP_beta-hel_dom"/>
</dbReference>
<dbReference type="InterPro" id="IPR003582">
    <property type="entry name" value="ShKT_dom"/>
</dbReference>
<feature type="non-terminal residue" evidence="6">
    <location>
        <position position="1148"/>
    </location>
</feature>
<comment type="caution">
    <text evidence="6">The sequence shown here is derived from an EMBL/GenBank/DDBJ whole genome shotgun (WGS) entry which is preliminary data.</text>
</comment>
<gene>
    <name evidence="6" type="ORF">DUNSADRAFT_16026</name>
</gene>
<evidence type="ECO:0000313" key="6">
    <source>
        <dbReference type="EMBL" id="KAF5840653.1"/>
    </source>
</evidence>
<dbReference type="SMART" id="SM00254">
    <property type="entry name" value="ShKT"/>
    <property type="match status" value="2"/>
</dbReference>
<evidence type="ECO:0000256" key="4">
    <source>
        <dbReference type="SAM" id="SignalP"/>
    </source>
</evidence>
<name>A0ABQ7H1C8_DUNSA</name>
<accession>A0ABQ7H1C8</accession>
<evidence type="ECO:0000256" key="3">
    <source>
        <dbReference type="SAM" id="MobiDB-lite"/>
    </source>
</evidence>
<dbReference type="Pfam" id="PF24606">
    <property type="entry name" value="CEMIP_beta-hel"/>
    <property type="match status" value="1"/>
</dbReference>